<dbReference type="PANTHER" id="PTHR30329:SF21">
    <property type="entry name" value="LIPOPROTEIN YIAD-RELATED"/>
    <property type="match status" value="1"/>
</dbReference>
<name>A0A1M7E595_9BACT</name>
<dbReference type="GO" id="GO:0009279">
    <property type="term" value="C:cell outer membrane"/>
    <property type="evidence" value="ECO:0007669"/>
    <property type="project" value="UniProtKB-SubCell"/>
</dbReference>
<evidence type="ECO:0000256" key="2">
    <source>
        <dbReference type="ARBA" id="ARBA00023136"/>
    </source>
</evidence>
<reference evidence="7 8" key="1">
    <citation type="submission" date="2016-11" db="EMBL/GenBank/DDBJ databases">
        <authorList>
            <person name="Jaros S."/>
            <person name="Januszkiewicz K."/>
            <person name="Wedrychowicz H."/>
        </authorList>
    </citation>
    <scope>NUCLEOTIDE SEQUENCE [LARGE SCALE GENOMIC DNA]</scope>
    <source>
        <strain evidence="7 8">DSM 27406</strain>
    </source>
</reference>
<comment type="subcellular location">
    <subcellularLocation>
        <location evidence="1">Cell outer membrane</location>
    </subcellularLocation>
</comment>
<protein>
    <submittedName>
        <fullName evidence="7">WD40-like Beta Propeller Repeat</fullName>
    </submittedName>
</protein>
<dbReference type="InterPro" id="IPR011042">
    <property type="entry name" value="6-blade_b-propeller_TolB-like"/>
</dbReference>
<evidence type="ECO:0000256" key="3">
    <source>
        <dbReference type="ARBA" id="ARBA00023237"/>
    </source>
</evidence>
<dbReference type="Gene3D" id="2.60.40.1120">
    <property type="entry name" value="Carboxypeptidase-like, regulatory domain"/>
    <property type="match status" value="1"/>
</dbReference>
<dbReference type="STRING" id="1419482.SAMN05444266_105288"/>
<dbReference type="InterPro" id="IPR006664">
    <property type="entry name" value="OMP_bac"/>
</dbReference>
<organism evidence="7 8">
    <name type="scientific">Chitinophaga jiangningensis</name>
    <dbReference type="NCBI Taxonomy" id="1419482"/>
    <lineage>
        <taxon>Bacteria</taxon>
        <taxon>Pseudomonadati</taxon>
        <taxon>Bacteroidota</taxon>
        <taxon>Chitinophagia</taxon>
        <taxon>Chitinophagales</taxon>
        <taxon>Chitinophagaceae</taxon>
        <taxon>Chitinophaga</taxon>
    </lineage>
</organism>
<dbReference type="PANTHER" id="PTHR30329">
    <property type="entry name" value="STATOR ELEMENT OF FLAGELLAR MOTOR COMPLEX"/>
    <property type="match status" value="1"/>
</dbReference>
<evidence type="ECO:0000259" key="6">
    <source>
        <dbReference type="PROSITE" id="PS51123"/>
    </source>
</evidence>
<dbReference type="InterPro" id="IPR006665">
    <property type="entry name" value="OmpA-like"/>
</dbReference>
<feature type="domain" description="OmpA-like" evidence="6">
    <location>
        <begin position="566"/>
        <end position="689"/>
    </location>
</feature>
<dbReference type="SUPFAM" id="SSF48452">
    <property type="entry name" value="TPR-like"/>
    <property type="match status" value="1"/>
</dbReference>
<dbReference type="Pfam" id="PF00691">
    <property type="entry name" value="OmpA"/>
    <property type="match status" value="1"/>
</dbReference>
<dbReference type="InterPro" id="IPR050330">
    <property type="entry name" value="Bact_OuterMem_StrucFunc"/>
</dbReference>
<evidence type="ECO:0000256" key="1">
    <source>
        <dbReference type="ARBA" id="ARBA00004442"/>
    </source>
</evidence>
<keyword evidence="8" id="KW-1185">Reference proteome</keyword>
<keyword evidence="2 4" id="KW-0472">Membrane</keyword>
<dbReference type="Gene3D" id="3.30.1330.60">
    <property type="entry name" value="OmpA-like domain"/>
    <property type="match status" value="1"/>
</dbReference>
<evidence type="ECO:0000256" key="4">
    <source>
        <dbReference type="PROSITE-ProRule" id="PRU00473"/>
    </source>
</evidence>
<dbReference type="Proteomes" id="UP000184420">
    <property type="component" value="Unassembled WGS sequence"/>
</dbReference>
<dbReference type="InterPro" id="IPR011990">
    <property type="entry name" value="TPR-like_helical_dom_sf"/>
</dbReference>
<dbReference type="EMBL" id="FRBL01000005">
    <property type="protein sequence ID" value="SHL86922.1"/>
    <property type="molecule type" value="Genomic_DNA"/>
</dbReference>
<dbReference type="Gene3D" id="2.120.10.30">
    <property type="entry name" value="TolB, C-terminal domain"/>
    <property type="match status" value="1"/>
</dbReference>
<gene>
    <name evidence="7" type="ORF">SAMN05444266_105288</name>
</gene>
<dbReference type="InterPro" id="IPR011659">
    <property type="entry name" value="WD40"/>
</dbReference>
<feature type="region of interest" description="Disordered" evidence="5">
    <location>
        <begin position="219"/>
        <end position="248"/>
    </location>
</feature>
<dbReference type="AlphaFoldDB" id="A0A1M7E595"/>
<dbReference type="InterPro" id="IPR008969">
    <property type="entry name" value="CarboxyPept-like_regulatory"/>
</dbReference>
<keyword evidence="3" id="KW-0998">Cell outer membrane</keyword>
<proteinExistence type="predicted"/>
<evidence type="ECO:0000313" key="7">
    <source>
        <dbReference type="EMBL" id="SHL86922.1"/>
    </source>
</evidence>
<feature type="region of interest" description="Disordered" evidence="5">
    <location>
        <begin position="657"/>
        <end position="700"/>
    </location>
</feature>
<dbReference type="SUPFAM" id="SSF49464">
    <property type="entry name" value="Carboxypeptidase regulatory domain-like"/>
    <property type="match status" value="1"/>
</dbReference>
<dbReference type="SUPFAM" id="SSF82171">
    <property type="entry name" value="DPP6 N-terminal domain-like"/>
    <property type="match status" value="1"/>
</dbReference>
<evidence type="ECO:0000256" key="5">
    <source>
        <dbReference type="SAM" id="MobiDB-lite"/>
    </source>
</evidence>
<dbReference type="PROSITE" id="PS51123">
    <property type="entry name" value="OMPA_2"/>
    <property type="match status" value="1"/>
</dbReference>
<dbReference type="CDD" id="cd07185">
    <property type="entry name" value="OmpA_C-like"/>
    <property type="match status" value="1"/>
</dbReference>
<sequence length="700" mass="78558">MTPSAEIFDEFRKAPLMKKYTLCLLLVLSGLLNTVQAQYVYDYKHTADIYYNAKDYYSAAQYYNKALGTFKIKNDQVLPYAVAGAAPPSGKLKDYQQVVARLAESYRLYNDFGNAETWYAQLVGFNNPQYPQARYWYGVCLRANGKYNEALEQFKKFKETYTAADDISTKANLEIQSCEFAIAEEKKLPRYTIIKTAGNINEGGANYAPVITEPNTLMFTSSRPETPPLPDNASEKEKKEKNKKGNPYVNTLYTASGHNNTYNNATKLTIPDPPKGTDQGVAAISPDGRTLYLTRWTFKNGEKQAAIYLSTKQNGSWSEPKSLGANVNVDGYNSMQPYITADGKYLLFASNRPGGMGKNDIWYCVMTNGTPGSARNIGTAINTKEEEQAPFYDAEKGLLVFSSDGRVGLGGLDFFQSEGDFGSWSEPKNMGKPLNSPKDDIYYTALDNSRPFAAGFISSDRESVCCLEVFGIRRIRKIASGLIIDCDTHKPLEGATVTLMDTIRQRIIGKVTLNETGRYTFEVDPNRQYKLVAEKENYFTKSLHFKTDQLENTDSLDNPTLCIKHYEVEKPIVLNNIYYDFGKATLREESKIVLDTVVDLLNENPKLTIEMSAHTDSVGSDKFNNKLSQERAQSCVNYLISRGISPTRLIAKGYGKTRPIAPNSLPNHKDNPEGRQLNRRTEFKVLKKQVEAPTSNYQTE</sequence>
<dbReference type="SUPFAM" id="SSF103088">
    <property type="entry name" value="OmpA-like"/>
    <property type="match status" value="1"/>
</dbReference>
<dbReference type="Gene3D" id="1.25.40.10">
    <property type="entry name" value="Tetratricopeptide repeat domain"/>
    <property type="match status" value="1"/>
</dbReference>
<evidence type="ECO:0000313" key="8">
    <source>
        <dbReference type="Proteomes" id="UP000184420"/>
    </source>
</evidence>
<accession>A0A1M7E595</accession>
<dbReference type="Pfam" id="PF07676">
    <property type="entry name" value="PD40"/>
    <property type="match status" value="1"/>
</dbReference>
<dbReference type="InterPro" id="IPR036737">
    <property type="entry name" value="OmpA-like_sf"/>
</dbReference>
<feature type="compositionally biased region" description="Basic and acidic residues" evidence="5">
    <location>
        <begin position="679"/>
        <end position="690"/>
    </location>
</feature>
<dbReference type="PRINTS" id="PR01021">
    <property type="entry name" value="OMPADOMAIN"/>
</dbReference>